<accession>A0AAV4NKW6</accession>
<comment type="caution">
    <text evidence="1">The sequence shown here is derived from an EMBL/GenBank/DDBJ whole genome shotgun (WGS) entry which is preliminary data.</text>
</comment>
<gene>
    <name evidence="1" type="ORF">CDAR_264531</name>
</gene>
<dbReference type="Proteomes" id="UP001054837">
    <property type="component" value="Unassembled WGS sequence"/>
</dbReference>
<protein>
    <submittedName>
        <fullName evidence="1">Uncharacterized protein</fullName>
    </submittedName>
</protein>
<name>A0AAV4NKW6_9ARAC</name>
<proteinExistence type="predicted"/>
<keyword evidence="2" id="KW-1185">Reference proteome</keyword>
<dbReference type="AlphaFoldDB" id="A0AAV4NKW6"/>
<sequence>MKNTIPLVPFTFLFKQACDLCRFPDLTKQFMTLIYLACFNKPDLATRLQWCEIWDANRAPGDLQIIPALSYKQKRKLKLERPCRYRSHISPPVARHYERSRRETHLLGMFGIAVLFDSWHDTRAWLIGLRHVSLRL</sequence>
<reference evidence="1 2" key="1">
    <citation type="submission" date="2021-06" db="EMBL/GenBank/DDBJ databases">
        <title>Caerostris darwini draft genome.</title>
        <authorList>
            <person name="Kono N."/>
            <person name="Arakawa K."/>
        </authorList>
    </citation>
    <scope>NUCLEOTIDE SEQUENCE [LARGE SCALE GENOMIC DNA]</scope>
</reference>
<dbReference type="EMBL" id="BPLQ01001782">
    <property type="protein sequence ID" value="GIX85333.1"/>
    <property type="molecule type" value="Genomic_DNA"/>
</dbReference>
<evidence type="ECO:0000313" key="2">
    <source>
        <dbReference type="Proteomes" id="UP001054837"/>
    </source>
</evidence>
<evidence type="ECO:0000313" key="1">
    <source>
        <dbReference type="EMBL" id="GIX85333.1"/>
    </source>
</evidence>
<organism evidence="1 2">
    <name type="scientific">Caerostris darwini</name>
    <dbReference type="NCBI Taxonomy" id="1538125"/>
    <lineage>
        <taxon>Eukaryota</taxon>
        <taxon>Metazoa</taxon>
        <taxon>Ecdysozoa</taxon>
        <taxon>Arthropoda</taxon>
        <taxon>Chelicerata</taxon>
        <taxon>Arachnida</taxon>
        <taxon>Araneae</taxon>
        <taxon>Araneomorphae</taxon>
        <taxon>Entelegynae</taxon>
        <taxon>Araneoidea</taxon>
        <taxon>Araneidae</taxon>
        <taxon>Caerostris</taxon>
    </lineage>
</organism>